<dbReference type="Proteomes" id="UP000053477">
    <property type="component" value="Unassembled WGS sequence"/>
</dbReference>
<dbReference type="Pfam" id="PF01885">
    <property type="entry name" value="PTS_2-RNA"/>
    <property type="match status" value="1"/>
</dbReference>
<evidence type="ECO:0000256" key="3">
    <source>
        <dbReference type="ARBA" id="ARBA00012007"/>
    </source>
</evidence>
<evidence type="ECO:0000256" key="7">
    <source>
        <dbReference type="SAM" id="MobiDB-lite"/>
    </source>
</evidence>
<evidence type="ECO:0000256" key="6">
    <source>
        <dbReference type="ARBA" id="ARBA00047949"/>
    </source>
</evidence>
<dbReference type="Gene3D" id="3.20.170.30">
    <property type="match status" value="1"/>
</dbReference>
<feature type="compositionally biased region" description="Basic and acidic residues" evidence="7">
    <location>
        <begin position="281"/>
        <end position="294"/>
    </location>
</feature>
<proteinExistence type="inferred from homology"/>
<reference evidence="8 9" key="1">
    <citation type="submission" date="2015-04" db="EMBL/GenBank/DDBJ databases">
        <title>Complete genome sequence of Schizopora paradoxa KUC8140, a cosmopolitan wood degrader in East Asia.</title>
        <authorList>
            <consortium name="DOE Joint Genome Institute"/>
            <person name="Min B."/>
            <person name="Park H."/>
            <person name="Jang Y."/>
            <person name="Kim J.-J."/>
            <person name="Kim K.H."/>
            <person name="Pangilinan J."/>
            <person name="Lipzen A."/>
            <person name="Riley R."/>
            <person name="Grigoriev I.V."/>
            <person name="Spatafora J.W."/>
            <person name="Choi I.-G."/>
        </authorList>
    </citation>
    <scope>NUCLEOTIDE SEQUENCE [LARGE SCALE GENOMIC DNA]</scope>
    <source>
        <strain evidence="8 9">KUC8140</strain>
    </source>
</reference>
<keyword evidence="5" id="KW-0520">NAD</keyword>
<comment type="similarity">
    <text evidence="2">Belongs to the KptA/TPT1 family.</text>
</comment>
<sequence length="294" mass="32654">MSESTGKRPARGKPVQKPSGKLRGNPRESEEVRISKTLSYILRHGAKSEGLRMREDGYVQVRDLLTLPKMSSLNIMSLEKIVKEDSKMRYHLLFEPKGDASESSARMNPDCWWIRANQGHSLKDVKLDHAPLTDSGQVPMAVHGTTLSAWKSIQTQGLSRMKRQHIHLAQGVAGTGVVSGMRNSSEVLIFIDLEKAMKAGIKFVLSSNGVVLTEGDENGFLHPQFFRRVEGKNKSPIRGWEGKGPIESATKLLEETNLKEIPVVDTIVEVEGSQEKPSISSEEKPDTTERTSQQ</sequence>
<evidence type="ECO:0000256" key="5">
    <source>
        <dbReference type="ARBA" id="ARBA00023027"/>
    </source>
</evidence>
<dbReference type="EMBL" id="KQ085899">
    <property type="protein sequence ID" value="KLO17992.1"/>
    <property type="molecule type" value="Genomic_DNA"/>
</dbReference>
<feature type="region of interest" description="Disordered" evidence="7">
    <location>
        <begin position="270"/>
        <end position="294"/>
    </location>
</feature>
<dbReference type="AlphaFoldDB" id="A0A0H2S2B1"/>
<evidence type="ECO:0000256" key="2">
    <source>
        <dbReference type="ARBA" id="ARBA00009836"/>
    </source>
</evidence>
<gene>
    <name evidence="8" type="ORF">SCHPADRAFT_820636</name>
</gene>
<dbReference type="InterPro" id="IPR042080">
    <property type="entry name" value="RNA_2'-PTrans_N"/>
</dbReference>
<comment type="function">
    <text evidence="1">Catalyzes the last step of tRNA splicing, the transfer of the splice junction 2'-phosphate from ligated tRNA to NAD to produce ADP-ribose 1''-2'' cyclic phosphate.</text>
</comment>
<dbReference type="InterPro" id="IPR002745">
    <property type="entry name" value="Ptrans_KptA/Tpt1"/>
</dbReference>
<keyword evidence="9" id="KW-1185">Reference proteome</keyword>
<comment type="catalytic activity">
    <reaction evidence="6">
        <text>2'-phospho-[ligated tRNA] + NAD(+) = mature tRNA + ADP-alpha-D-ribose 1'',2''-cyclic phosphate + nicotinamide</text>
        <dbReference type="Rhea" id="RHEA:23324"/>
        <dbReference type="Rhea" id="RHEA-COMP:11106"/>
        <dbReference type="Rhea" id="RHEA-COMP:11107"/>
        <dbReference type="ChEBI" id="CHEBI:17154"/>
        <dbReference type="ChEBI" id="CHEBI:57540"/>
        <dbReference type="ChEBI" id="CHEBI:76596"/>
        <dbReference type="ChEBI" id="CHEBI:82883"/>
        <dbReference type="ChEBI" id="CHEBI:85027"/>
        <dbReference type="EC" id="2.7.1.160"/>
    </reaction>
</comment>
<dbReference type="InParanoid" id="A0A0H2S2B1"/>
<organism evidence="8 9">
    <name type="scientific">Schizopora paradoxa</name>
    <dbReference type="NCBI Taxonomy" id="27342"/>
    <lineage>
        <taxon>Eukaryota</taxon>
        <taxon>Fungi</taxon>
        <taxon>Dikarya</taxon>
        <taxon>Basidiomycota</taxon>
        <taxon>Agaricomycotina</taxon>
        <taxon>Agaricomycetes</taxon>
        <taxon>Hymenochaetales</taxon>
        <taxon>Schizoporaceae</taxon>
        <taxon>Schizopora</taxon>
    </lineage>
</organism>
<dbReference type="Gene3D" id="1.10.10.970">
    <property type="entry name" value="RNA 2'-phosphotransferase, Tpt1/KptA family, N-terminal domain"/>
    <property type="match status" value="1"/>
</dbReference>
<evidence type="ECO:0000313" key="8">
    <source>
        <dbReference type="EMBL" id="KLO17992.1"/>
    </source>
</evidence>
<dbReference type="GO" id="GO:0000215">
    <property type="term" value="F:tRNA 2'-phosphotransferase activity"/>
    <property type="evidence" value="ECO:0007669"/>
    <property type="project" value="UniProtKB-EC"/>
</dbReference>
<keyword evidence="4" id="KW-0808">Transferase</keyword>
<evidence type="ECO:0000256" key="1">
    <source>
        <dbReference type="ARBA" id="ARBA00003343"/>
    </source>
</evidence>
<dbReference type="GO" id="GO:0006388">
    <property type="term" value="P:tRNA splicing, via endonucleolytic cleavage and ligation"/>
    <property type="evidence" value="ECO:0007669"/>
    <property type="project" value="TreeGrafter"/>
</dbReference>
<dbReference type="PANTHER" id="PTHR12684">
    <property type="entry name" value="PUTATIVE PHOSPHOTRANSFERASE"/>
    <property type="match status" value="1"/>
</dbReference>
<dbReference type="EC" id="2.7.1.160" evidence="3"/>
<evidence type="ECO:0000256" key="4">
    <source>
        <dbReference type="ARBA" id="ARBA00022679"/>
    </source>
</evidence>
<name>A0A0H2S2B1_9AGAM</name>
<dbReference type="InterPro" id="IPR042081">
    <property type="entry name" value="RNA_2'-PTrans_C"/>
</dbReference>
<dbReference type="PANTHER" id="PTHR12684:SF2">
    <property type="entry name" value="TRNA 2'-PHOSPHOTRANSFERASE 1"/>
    <property type="match status" value="1"/>
</dbReference>
<dbReference type="SUPFAM" id="SSF56399">
    <property type="entry name" value="ADP-ribosylation"/>
    <property type="match status" value="1"/>
</dbReference>
<dbReference type="STRING" id="27342.A0A0H2S2B1"/>
<evidence type="ECO:0000313" key="9">
    <source>
        <dbReference type="Proteomes" id="UP000053477"/>
    </source>
</evidence>
<dbReference type="OrthoDB" id="419694at2759"/>
<feature type="region of interest" description="Disordered" evidence="7">
    <location>
        <begin position="1"/>
        <end position="30"/>
    </location>
</feature>
<protein>
    <recommendedName>
        <fullName evidence="3">2'-phosphotransferase</fullName>
        <ecNumber evidence="3">2.7.1.160</ecNumber>
    </recommendedName>
</protein>
<dbReference type="FunCoup" id="A0A0H2S2B1">
    <property type="interactions" value="32"/>
</dbReference>
<accession>A0A0H2S2B1</accession>